<evidence type="ECO:0008006" key="8">
    <source>
        <dbReference type="Google" id="ProtNLM"/>
    </source>
</evidence>
<feature type="transmembrane region" description="Helical" evidence="5">
    <location>
        <begin position="128"/>
        <end position="157"/>
    </location>
</feature>
<keyword evidence="2 5" id="KW-0812">Transmembrane</keyword>
<organism evidence="6 7">
    <name type="scientific">Nostocoides vanveenii</name>
    <dbReference type="NCBI Taxonomy" id="330835"/>
    <lineage>
        <taxon>Bacteria</taxon>
        <taxon>Bacillati</taxon>
        <taxon>Actinomycetota</taxon>
        <taxon>Actinomycetes</taxon>
        <taxon>Micrococcales</taxon>
        <taxon>Intrasporangiaceae</taxon>
        <taxon>Nostocoides</taxon>
    </lineage>
</organism>
<evidence type="ECO:0000256" key="4">
    <source>
        <dbReference type="ARBA" id="ARBA00023136"/>
    </source>
</evidence>
<feature type="transmembrane region" description="Helical" evidence="5">
    <location>
        <begin position="93"/>
        <end position="122"/>
    </location>
</feature>
<dbReference type="Pfam" id="PF00654">
    <property type="entry name" value="Voltage_CLC"/>
    <property type="match status" value="1"/>
</dbReference>
<accession>A0ABN2L537</accession>
<comment type="caution">
    <text evidence="6">The sequence shown here is derived from an EMBL/GenBank/DDBJ whole genome shotgun (WGS) entry which is preliminary data.</text>
</comment>
<dbReference type="InterPro" id="IPR001807">
    <property type="entry name" value="ClC"/>
</dbReference>
<keyword evidence="7" id="KW-1185">Reference proteome</keyword>
<feature type="transmembrane region" description="Helical" evidence="5">
    <location>
        <begin position="59"/>
        <end position="81"/>
    </location>
</feature>
<gene>
    <name evidence="6" type="ORF">GCM10009810_35800</name>
</gene>
<evidence type="ECO:0000256" key="2">
    <source>
        <dbReference type="ARBA" id="ARBA00022692"/>
    </source>
</evidence>
<name>A0ABN2L537_9MICO</name>
<sequence>MPRLHHTAERLLASVGGVRAQTLVGTAIFAALAAAWPALRFSGHDEFGQVAAWVADDGWLALAAMAVLKPPAMIVCLSAGWRGGEFFPLMLTGACLGALTTVVLPISPAAAMVAGMAAATAMGLRKPVAAVLIVAFLAGGTALGPMVVGGLLPAIALRRSSRTRQASSSVEEAKPPRS</sequence>
<feature type="transmembrane region" description="Helical" evidence="5">
    <location>
        <begin position="20"/>
        <end position="39"/>
    </location>
</feature>
<keyword evidence="4 5" id="KW-0472">Membrane</keyword>
<evidence type="ECO:0000313" key="6">
    <source>
        <dbReference type="EMBL" id="GAA1775556.1"/>
    </source>
</evidence>
<proteinExistence type="predicted"/>
<dbReference type="InterPro" id="IPR014743">
    <property type="entry name" value="Cl-channel_core"/>
</dbReference>
<reference evidence="6 7" key="1">
    <citation type="journal article" date="2019" name="Int. J. Syst. Evol. Microbiol.">
        <title>The Global Catalogue of Microorganisms (GCM) 10K type strain sequencing project: providing services to taxonomists for standard genome sequencing and annotation.</title>
        <authorList>
            <consortium name="The Broad Institute Genomics Platform"/>
            <consortium name="The Broad Institute Genome Sequencing Center for Infectious Disease"/>
            <person name="Wu L."/>
            <person name="Ma J."/>
        </authorList>
    </citation>
    <scope>NUCLEOTIDE SEQUENCE [LARGE SCALE GENOMIC DNA]</scope>
    <source>
        <strain evidence="6 7">JCM 15591</strain>
    </source>
</reference>
<dbReference type="RefSeq" id="WP_344068933.1">
    <property type="nucleotide sequence ID" value="NZ_BAAAPN010000104.1"/>
</dbReference>
<evidence type="ECO:0000256" key="5">
    <source>
        <dbReference type="SAM" id="Phobius"/>
    </source>
</evidence>
<evidence type="ECO:0000256" key="3">
    <source>
        <dbReference type="ARBA" id="ARBA00022989"/>
    </source>
</evidence>
<keyword evidence="3 5" id="KW-1133">Transmembrane helix</keyword>
<dbReference type="SUPFAM" id="SSF81340">
    <property type="entry name" value="Clc chloride channel"/>
    <property type="match status" value="1"/>
</dbReference>
<protein>
    <recommendedName>
        <fullName evidence="8">Voltage gated chloride channel</fullName>
    </recommendedName>
</protein>
<dbReference type="EMBL" id="BAAAPN010000104">
    <property type="protein sequence ID" value="GAA1775556.1"/>
    <property type="molecule type" value="Genomic_DNA"/>
</dbReference>
<evidence type="ECO:0000256" key="1">
    <source>
        <dbReference type="ARBA" id="ARBA00004141"/>
    </source>
</evidence>
<evidence type="ECO:0000313" key="7">
    <source>
        <dbReference type="Proteomes" id="UP001501475"/>
    </source>
</evidence>
<dbReference type="Gene3D" id="1.10.3080.10">
    <property type="entry name" value="Clc chloride channel"/>
    <property type="match status" value="1"/>
</dbReference>
<comment type="subcellular location">
    <subcellularLocation>
        <location evidence="1">Membrane</location>
        <topology evidence="1">Multi-pass membrane protein</topology>
    </subcellularLocation>
</comment>
<dbReference type="Proteomes" id="UP001501475">
    <property type="component" value="Unassembled WGS sequence"/>
</dbReference>